<proteinExistence type="predicted"/>
<organism evidence="1 2">
    <name type="scientific">Artomyces pyxidatus</name>
    <dbReference type="NCBI Taxonomy" id="48021"/>
    <lineage>
        <taxon>Eukaryota</taxon>
        <taxon>Fungi</taxon>
        <taxon>Dikarya</taxon>
        <taxon>Basidiomycota</taxon>
        <taxon>Agaricomycotina</taxon>
        <taxon>Agaricomycetes</taxon>
        <taxon>Russulales</taxon>
        <taxon>Auriscalpiaceae</taxon>
        <taxon>Artomyces</taxon>
    </lineage>
</organism>
<dbReference type="Proteomes" id="UP000814140">
    <property type="component" value="Unassembled WGS sequence"/>
</dbReference>
<gene>
    <name evidence="1" type="ORF">BV25DRAFT_185228</name>
</gene>
<dbReference type="EMBL" id="MU277197">
    <property type="protein sequence ID" value="KAI0064761.1"/>
    <property type="molecule type" value="Genomic_DNA"/>
</dbReference>
<evidence type="ECO:0000313" key="1">
    <source>
        <dbReference type="EMBL" id="KAI0064761.1"/>
    </source>
</evidence>
<sequence length="81" mass="8668">MLRLRGAAERCRAPSVGALATACDTCPVVGTQNTFSLFVPDRPEEADAVAIVVRRMFFHSNQAQPMCPTSPPGCSLGRFVS</sequence>
<reference evidence="1" key="1">
    <citation type="submission" date="2021-03" db="EMBL/GenBank/DDBJ databases">
        <authorList>
            <consortium name="DOE Joint Genome Institute"/>
            <person name="Ahrendt S."/>
            <person name="Looney B.P."/>
            <person name="Miyauchi S."/>
            <person name="Morin E."/>
            <person name="Drula E."/>
            <person name="Courty P.E."/>
            <person name="Chicoki N."/>
            <person name="Fauchery L."/>
            <person name="Kohler A."/>
            <person name="Kuo A."/>
            <person name="Labutti K."/>
            <person name="Pangilinan J."/>
            <person name="Lipzen A."/>
            <person name="Riley R."/>
            <person name="Andreopoulos W."/>
            <person name="He G."/>
            <person name="Johnson J."/>
            <person name="Barry K.W."/>
            <person name="Grigoriev I.V."/>
            <person name="Nagy L."/>
            <person name="Hibbett D."/>
            <person name="Henrissat B."/>
            <person name="Matheny P.B."/>
            <person name="Labbe J."/>
            <person name="Martin F."/>
        </authorList>
    </citation>
    <scope>NUCLEOTIDE SEQUENCE</scope>
    <source>
        <strain evidence="1">HHB10654</strain>
    </source>
</reference>
<comment type="caution">
    <text evidence="1">The sequence shown here is derived from an EMBL/GenBank/DDBJ whole genome shotgun (WGS) entry which is preliminary data.</text>
</comment>
<reference evidence="1" key="2">
    <citation type="journal article" date="2022" name="New Phytol.">
        <title>Evolutionary transition to the ectomycorrhizal habit in the genomes of a hyperdiverse lineage of mushroom-forming fungi.</title>
        <authorList>
            <person name="Looney B."/>
            <person name="Miyauchi S."/>
            <person name="Morin E."/>
            <person name="Drula E."/>
            <person name="Courty P.E."/>
            <person name="Kohler A."/>
            <person name="Kuo A."/>
            <person name="LaButti K."/>
            <person name="Pangilinan J."/>
            <person name="Lipzen A."/>
            <person name="Riley R."/>
            <person name="Andreopoulos W."/>
            <person name="He G."/>
            <person name="Johnson J."/>
            <person name="Nolan M."/>
            <person name="Tritt A."/>
            <person name="Barry K.W."/>
            <person name="Grigoriev I.V."/>
            <person name="Nagy L.G."/>
            <person name="Hibbett D."/>
            <person name="Henrissat B."/>
            <person name="Matheny P.B."/>
            <person name="Labbe J."/>
            <person name="Martin F.M."/>
        </authorList>
    </citation>
    <scope>NUCLEOTIDE SEQUENCE</scope>
    <source>
        <strain evidence="1">HHB10654</strain>
    </source>
</reference>
<protein>
    <submittedName>
        <fullName evidence="1">Uncharacterized protein</fullName>
    </submittedName>
</protein>
<keyword evidence="2" id="KW-1185">Reference proteome</keyword>
<accession>A0ACB8T9P4</accession>
<name>A0ACB8T9P4_9AGAM</name>
<evidence type="ECO:0000313" key="2">
    <source>
        <dbReference type="Proteomes" id="UP000814140"/>
    </source>
</evidence>